<reference evidence="3" key="1">
    <citation type="journal article" date="2017" name="Nat. Commun.">
        <title>The asparagus genome sheds light on the origin and evolution of a young Y chromosome.</title>
        <authorList>
            <person name="Harkess A."/>
            <person name="Zhou J."/>
            <person name="Xu C."/>
            <person name="Bowers J.E."/>
            <person name="Van der Hulst R."/>
            <person name="Ayyampalayam S."/>
            <person name="Mercati F."/>
            <person name="Riccardi P."/>
            <person name="McKain M.R."/>
            <person name="Kakrana A."/>
            <person name="Tang H."/>
            <person name="Ray J."/>
            <person name="Groenendijk J."/>
            <person name="Arikit S."/>
            <person name="Mathioni S.M."/>
            <person name="Nakano M."/>
            <person name="Shan H."/>
            <person name="Telgmann-Rauber A."/>
            <person name="Kanno A."/>
            <person name="Yue Z."/>
            <person name="Chen H."/>
            <person name="Li W."/>
            <person name="Chen Y."/>
            <person name="Xu X."/>
            <person name="Zhang Y."/>
            <person name="Luo S."/>
            <person name="Chen H."/>
            <person name="Gao J."/>
            <person name="Mao Z."/>
            <person name="Pires J.C."/>
            <person name="Luo M."/>
            <person name="Kudrna D."/>
            <person name="Wing R.A."/>
            <person name="Meyers B.C."/>
            <person name="Yi K."/>
            <person name="Kong H."/>
            <person name="Lavrijsen P."/>
            <person name="Sunseri F."/>
            <person name="Falavigna A."/>
            <person name="Ye Y."/>
            <person name="Leebens-Mack J.H."/>
            <person name="Chen G."/>
        </authorList>
    </citation>
    <scope>NUCLEOTIDE SEQUENCE [LARGE SCALE GENOMIC DNA]</scope>
    <source>
        <strain evidence="3">cv. DH0086</strain>
    </source>
</reference>
<dbReference type="Proteomes" id="UP000243459">
    <property type="component" value="Chromosome 10"/>
</dbReference>
<name>A0A5P1DZW7_ASPOF</name>
<accession>A0A5P1DZW7</accession>
<gene>
    <name evidence="2" type="ORF">A4U43_C10F790</name>
</gene>
<keyword evidence="3" id="KW-1185">Reference proteome</keyword>
<evidence type="ECO:0000256" key="1">
    <source>
        <dbReference type="SAM" id="Coils"/>
    </source>
</evidence>
<evidence type="ECO:0000313" key="3">
    <source>
        <dbReference type="Proteomes" id="UP000243459"/>
    </source>
</evidence>
<proteinExistence type="predicted"/>
<dbReference type="GO" id="GO:0006974">
    <property type="term" value="P:DNA damage response"/>
    <property type="evidence" value="ECO:0007669"/>
    <property type="project" value="InterPro"/>
</dbReference>
<dbReference type="PANTHER" id="PTHR35761">
    <property type="entry name" value="ATR INTERACTING PROTEIN"/>
    <property type="match status" value="1"/>
</dbReference>
<keyword evidence="1" id="KW-0175">Coiled coil</keyword>
<protein>
    <submittedName>
        <fullName evidence="2">Uncharacterized protein</fullName>
    </submittedName>
</protein>
<dbReference type="AlphaFoldDB" id="A0A5P1DZW7"/>
<sequence>MNLDGVLDDWDEGFLGAALNFMEEYEASRNPTQNANPNPPLPPPIPGPAVGDIAGGFSGDGISTSLNYSPPRELSQRVSEKIESSIVSYGSSQAFRAPRIPKNGGYKRERESERLKNELERLTKELFIKERECKELQKDREKKDEQLKDALLHIENKDAEIRRLKRTNLTYSPQVEVQADGKSAICELKDQIMANNGLIGCSALAIQENCFPKNSGQSKRTRTKGVQTDIIEDGSSTDANMVHALSSKLHALWGFPGKNMLGRNLISELFVTCSEEFCLLFKCINCPSKTNLESFMNRSISDTTVHEGMQPLQLVDDAKVSRLYEILMKVRRDVAPLQTLIEGLFDLCIHENVIVAHKALRVLHALLQHLSYSTRLNRRNNVLVDQSQSPERRIIGLHNQDKSETSNMKFSYLENEDRNSRASMDISFEMLILIFEKMQQIALSKREEYIQVEALSVMNLTLMASNPSERERFGLVQLLEALPKLLQKEIGLCVRKQAVRLLFLLLNCPKVLSVFCDETDHAKTADCLIATPTLREGINRILEGLAECLACAGVNTEELKLQRDVIVVLAFIASSGSSGFDVLLYSATPQRLNFLELIIRILAFGMDTEEAKSQTFCKERFSVFRESLILLNRLSSNPSYSNATLEVLTRKATATLTINVSNRMSRKSQSHWKRHATNKMQLEEELVDLARMFKARVFTFLGQNQ</sequence>
<dbReference type="Gramene" id="ONK55768">
    <property type="protein sequence ID" value="ONK55768"/>
    <property type="gene ID" value="A4U43_C10F790"/>
</dbReference>
<organism evidence="2 3">
    <name type="scientific">Asparagus officinalis</name>
    <name type="common">Garden asparagus</name>
    <dbReference type="NCBI Taxonomy" id="4686"/>
    <lineage>
        <taxon>Eukaryota</taxon>
        <taxon>Viridiplantae</taxon>
        <taxon>Streptophyta</taxon>
        <taxon>Embryophyta</taxon>
        <taxon>Tracheophyta</taxon>
        <taxon>Spermatophyta</taxon>
        <taxon>Magnoliopsida</taxon>
        <taxon>Liliopsida</taxon>
        <taxon>Asparagales</taxon>
        <taxon>Asparagaceae</taxon>
        <taxon>Asparagoideae</taxon>
        <taxon>Asparagus</taxon>
    </lineage>
</organism>
<evidence type="ECO:0000313" key="2">
    <source>
        <dbReference type="EMBL" id="ONK55768.1"/>
    </source>
</evidence>
<dbReference type="EMBL" id="CM007390">
    <property type="protein sequence ID" value="ONK55768.1"/>
    <property type="molecule type" value="Genomic_DNA"/>
</dbReference>
<dbReference type="PANTHER" id="PTHR35761:SF1">
    <property type="entry name" value="PROTEIN SENSITIVE TO UV 2"/>
    <property type="match status" value="1"/>
</dbReference>
<feature type="coiled-coil region" evidence="1">
    <location>
        <begin position="112"/>
        <end position="167"/>
    </location>
</feature>
<dbReference type="InterPro" id="IPR044952">
    <property type="entry name" value="SUV2"/>
</dbReference>
<dbReference type="OMA" id="HMERNSH"/>